<organism evidence="1 2">
    <name type="scientific">Marinobacterium rhizophilum</name>
    <dbReference type="NCBI Taxonomy" id="420402"/>
    <lineage>
        <taxon>Bacteria</taxon>
        <taxon>Pseudomonadati</taxon>
        <taxon>Pseudomonadota</taxon>
        <taxon>Gammaproteobacteria</taxon>
        <taxon>Oceanospirillales</taxon>
        <taxon>Oceanospirillaceae</taxon>
        <taxon>Marinobacterium</taxon>
    </lineage>
</organism>
<proteinExistence type="predicted"/>
<dbReference type="EMBL" id="CP073347">
    <property type="protein sequence ID" value="UTW13367.1"/>
    <property type="molecule type" value="Genomic_DNA"/>
</dbReference>
<reference evidence="1" key="1">
    <citation type="submission" date="2021-04" db="EMBL/GenBank/DDBJ databases">
        <title>Oceanospirillales bacteria with DddD are important DMSP degraders in coastal seawater.</title>
        <authorList>
            <person name="Liu J."/>
        </authorList>
    </citation>
    <scope>NUCLEOTIDE SEQUENCE</scope>
    <source>
        <strain evidence="1">D13-1</strain>
    </source>
</reference>
<dbReference type="Proteomes" id="UP001058461">
    <property type="component" value="Chromosome"/>
</dbReference>
<accession>A0ABY5HQ82</accession>
<keyword evidence="2" id="KW-1185">Reference proteome</keyword>
<name>A0ABY5HQ82_9GAMM</name>
<dbReference type="RefSeq" id="WP_255855547.1">
    <property type="nucleotide sequence ID" value="NZ_CP073347.1"/>
</dbReference>
<protein>
    <submittedName>
        <fullName evidence="1">Uncharacterized protein</fullName>
    </submittedName>
</protein>
<gene>
    <name evidence="1" type="ORF">KDW95_06865</name>
</gene>
<evidence type="ECO:0000313" key="2">
    <source>
        <dbReference type="Proteomes" id="UP001058461"/>
    </source>
</evidence>
<evidence type="ECO:0000313" key="1">
    <source>
        <dbReference type="EMBL" id="UTW13367.1"/>
    </source>
</evidence>
<sequence length="176" mass="19389">MELKQAKEVLESIGYPVKGGDWEDIIADLQSTYGTTRVGSSVNSLGDAASLYVKTGNVAFMVDNTNDLQRACRQINTVLNARKAAAPVALKPQVNSYWLVDVARALEHEITLAGRTNRSLGIVDTDYHIRSNPGSRTQVRKPEQILDDLLSTDKKRNAKAVEAMQCILIHKRPEVA</sequence>